<evidence type="ECO:0000313" key="1">
    <source>
        <dbReference type="EMBL" id="KAJ8373429.1"/>
    </source>
</evidence>
<dbReference type="GO" id="GO:0003676">
    <property type="term" value="F:nucleic acid binding"/>
    <property type="evidence" value="ECO:0007669"/>
    <property type="project" value="InterPro"/>
</dbReference>
<organism evidence="1 2">
    <name type="scientific">Aldrovandia affinis</name>
    <dbReference type="NCBI Taxonomy" id="143900"/>
    <lineage>
        <taxon>Eukaryota</taxon>
        <taxon>Metazoa</taxon>
        <taxon>Chordata</taxon>
        <taxon>Craniata</taxon>
        <taxon>Vertebrata</taxon>
        <taxon>Euteleostomi</taxon>
        <taxon>Actinopterygii</taxon>
        <taxon>Neopterygii</taxon>
        <taxon>Teleostei</taxon>
        <taxon>Notacanthiformes</taxon>
        <taxon>Halosauridae</taxon>
        <taxon>Aldrovandia</taxon>
    </lineage>
</organism>
<dbReference type="AlphaFoldDB" id="A0AAD7W329"/>
<dbReference type="InterPro" id="IPR036397">
    <property type="entry name" value="RNaseH_sf"/>
</dbReference>
<protein>
    <submittedName>
        <fullName evidence="1">Uncharacterized protein</fullName>
    </submittedName>
</protein>
<proteinExistence type="predicted"/>
<dbReference type="Proteomes" id="UP001221898">
    <property type="component" value="Unassembled WGS sequence"/>
</dbReference>
<comment type="caution">
    <text evidence="1">The sequence shown here is derived from an EMBL/GenBank/DDBJ whole genome shotgun (WGS) entry which is preliminary data.</text>
</comment>
<name>A0AAD7W329_9TELE</name>
<dbReference type="Gene3D" id="3.30.420.10">
    <property type="entry name" value="Ribonuclease H-like superfamily/Ribonuclease H"/>
    <property type="match status" value="1"/>
</dbReference>
<keyword evidence="2" id="KW-1185">Reference proteome</keyword>
<sequence length="117" mass="13248">MDGARYRQILEENLLQSARDLGLGRGFIFQQDNDPKHKSKATLEWFKDKTINVLEWPSKIPGLNPIENLLERLENCCSPTVTIQPDGAQAILQRRMGENGSVQMCKAGRLTQIDPQL</sequence>
<accession>A0AAD7W329</accession>
<gene>
    <name evidence="1" type="ORF">AAFF_G00265560</name>
</gene>
<evidence type="ECO:0000313" key="2">
    <source>
        <dbReference type="Proteomes" id="UP001221898"/>
    </source>
</evidence>
<reference evidence="1" key="1">
    <citation type="journal article" date="2023" name="Science">
        <title>Genome structures resolve the early diversification of teleost fishes.</title>
        <authorList>
            <person name="Parey E."/>
            <person name="Louis A."/>
            <person name="Montfort J."/>
            <person name="Bouchez O."/>
            <person name="Roques C."/>
            <person name="Iampietro C."/>
            <person name="Lluch J."/>
            <person name="Castinel A."/>
            <person name="Donnadieu C."/>
            <person name="Desvignes T."/>
            <person name="Floi Bucao C."/>
            <person name="Jouanno E."/>
            <person name="Wen M."/>
            <person name="Mejri S."/>
            <person name="Dirks R."/>
            <person name="Jansen H."/>
            <person name="Henkel C."/>
            <person name="Chen W.J."/>
            <person name="Zahm M."/>
            <person name="Cabau C."/>
            <person name="Klopp C."/>
            <person name="Thompson A.W."/>
            <person name="Robinson-Rechavi M."/>
            <person name="Braasch I."/>
            <person name="Lecointre G."/>
            <person name="Bobe J."/>
            <person name="Postlethwait J.H."/>
            <person name="Berthelot C."/>
            <person name="Roest Crollius H."/>
            <person name="Guiguen Y."/>
        </authorList>
    </citation>
    <scope>NUCLEOTIDE SEQUENCE</scope>
    <source>
        <strain evidence="1">NC1722</strain>
    </source>
</reference>
<dbReference type="EMBL" id="JAINUG010000362">
    <property type="protein sequence ID" value="KAJ8373429.1"/>
    <property type="molecule type" value="Genomic_DNA"/>
</dbReference>